<dbReference type="Pfam" id="PF25053">
    <property type="entry name" value="DUF7791"/>
    <property type="match status" value="1"/>
</dbReference>
<comment type="caution">
    <text evidence="5">The sequence shown here is derived from an EMBL/GenBank/DDBJ whole genome shotgun (WGS) entry which is preliminary data.</text>
</comment>
<evidence type="ECO:0000256" key="2">
    <source>
        <dbReference type="SAM" id="Coils"/>
    </source>
</evidence>
<feature type="domain" description="DUF7791" evidence="4">
    <location>
        <begin position="560"/>
        <end position="667"/>
    </location>
</feature>
<dbReference type="InterPro" id="IPR056693">
    <property type="entry name" value="DUF7791"/>
</dbReference>
<evidence type="ECO:0000313" key="6">
    <source>
        <dbReference type="Proteomes" id="UP001172102"/>
    </source>
</evidence>
<evidence type="ECO:0000259" key="3">
    <source>
        <dbReference type="Pfam" id="PF24883"/>
    </source>
</evidence>
<organism evidence="5 6">
    <name type="scientific">Lasiosphaeris hirsuta</name>
    <dbReference type="NCBI Taxonomy" id="260670"/>
    <lineage>
        <taxon>Eukaryota</taxon>
        <taxon>Fungi</taxon>
        <taxon>Dikarya</taxon>
        <taxon>Ascomycota</taxon>
        <taxon>Pezizomycotina</taxon>
        <taxon>Sordariomycetes</taxon>
        <taxon>Sordariomycetidae</taxon>
        <taxon>Sordariales</taxon>
        <taxon>Lasiosphaeriaceae</taxon>
        <taxon>Lasiosphaeris</taxon>
    </lineage>
</organism>
<evidence type="ECO:0008006" key="7">
    <source>
        <dbReference type="Google" id="ProtNLM"/>
    </source>
</evidence>
<dbReference type="Proteomes" id="UP001172102">
    <property type="component" value="Unassembled WGS sequence"/>
</dbReference>
<keyword evidence="2" id="KW-0175">Coiled coil</keyword>
<dbReference type="InterPro" id="IPR027417">
    <property type="entry name" value="P-loop_NTPase"/>
</dbReference>
<protein>
    <recommendedName>
        <fullName evidence="7">NACHT domain-containing protein</fullName>
    </recommendedName>
</protein>
<keyword evidence="6" id="KW-1185">Reference proteome</keyword>
<dbReference type="PANTHER" id="PTHR10039:SF5">
    <property type="entry name" value="NACHT DOMAIN-CONTAINING PROTEIN"/>
    <property type="match status" value="1"/>
</dbReference>
<keyword evidence="1" id="KW-0677">Repeat</keyword>
<accession>A0AA40BDJ5</accession>
<sequence>MDPFSAIGLAANITGLIEFGLLAVSIANQISQNGSTHRNAEIESLTSKSQSLADSLKSQMLASELSADRLRLQELAEECVRISEDMLRLLSQLTASGSRSNLHVIRLAWKNIRKKSEVAELEKRLGQARQTLHLQLSQISRFEVITKLNHLIQTGKCQQHELQSLGRHVERLEAYAAMKSLGPELSTDLQSIANVSSRAMDRVLQNIVLKGLRSPKMTERLNDIPEAHMETFDWILHSKAGGCGRMRDAADSFIKWLRSGQGFFHVSGKPGSGKSTLMKYIVENPTTERHLRAWAGTKKMVLSRHFFWKPGTALQKSLQGLAQSLLHSVLQKCPELIPTVLPKQWQMARDGHCAQFEYRDTQDALNAIIRQGELRGSHKFAFFIDGLDELEGDHDTLIRSLYSWVNANPSGIKICVSSRDWLIFRERFSRCPKLQLHELTAPDIAAFIEAMLEENEDFRARGDQEAIMALGSAVVQKSEGVFLWATLAMRTLEAGLLAEEEVEELAMKMDALPKELDQLFQAIFDSILERSNPIDRASALRTLGVISHLSRHEYFAVGPWDPPLLHISFLGDFERNDRFGEAKSLGQISRQDISQRLRRARKKVYHHCSGFVHVTKNENQYFRQERVTLVHRAVVKFLQKEEIRAHILHSVKDFDFLTFMFQSLLAEHQLYFGGPVARKDPERVDVLEEYYLDGSSWGPFEADLNVLFQIYLCGTTQDDLRLHHMLETIERLTRATIPKEFRTFLTVPIASSWNVAGGSKLTAEFRWELITWYCHPADIVCYVATGYGFLRYVRAKMATRSFVSARRHAGKFDSIDAILPFSLTSLFISPIEGLALPIPRLLSTLAIYFEMGGNPNCDLSRGGVFGGVSCAGTYWQICLWHAIIHGFGNISEFILKLFLLHGADSEFRLHFQQPPRRDGRFTGYVLVHGEFGADRTRPFDPIFLPDAPDGITGLARRRSGLVTLQELLDLGYPRQSQSFRDLIDRNTTSSNITAQQQTFVSSTQLLQELKAQYIYKDSQKLLTLDNHEPLILGWVTEHYFLDS</sequence>
<gene>
    <name evidence="5" type="ORF">B0H67DRAFT_606737</name>
</gene>
<reference evidence="5" key="1">
    <citation type="submission" date="2023-06" db="EMBL/GenBank/DDBJ databases">
        <title>Genome-scale phylogeny and comparative genomics of the fungal order Sordariales.</title>
        <authorList>
            <consortium name="Lawrence Berkeley National Laboratory"/>
            <person name="Hensen N."/>
            <person name="Bonometti L."/>
            <person name="Westerberg I."/>
            <person name="Brannstrom I.O."/>
            <person name="Guillou S."/>
            <person name="Cros-Aarteil S."/>
            <person name="Calhoun S."/>
            <person name="Haridas S."/>
            <person name="Kuo A."/>
            <person name="Mondo S."/>
            <person name="Pangilinan J."/>
            <person name="Riley R."/>
            <person name="Labutti K."/>
            <person name="Andreopoulos B."/>
            <person name="Lipzen A."/>
            <person name="Chen C."/>
            <person name="Yanf M."/>
            <person name="Daum C."/>
            <person name="Ng V."/>
            <person name="Clum A."/>
            <person name="Steindorff A."/>
            <person name="Ohm R."/>
            <person name="Martin F."/>
            <person name="Silar P."/>
            <person name="Natvig D."/>
            <person name="Lalanne C."/>
            <person name="Gautier V."/>
            <person name="Ament-Velasquez S.L."/>
            <person name="Kruys A."/>
            <person name="Hutchinson M.I."/>
            <person name="Powell A.J."/>
            <person name="Barry K."/>
            <person name="Miller A.N."/>
            <person name="Grigoriev I.V."/>
            <person name="Debuchy R."/>
            <person name="Gladieux P."/>
            <person name="Thoren M.H."/>
            <person name="Johannesson H."/>
        </authorList>
    </citation>
    <scope>NUCLEOTIDE SEQUENCE</scope>
    <source>
        <strain evidence="5">SMH4607-1</strain>
    </source>
</reference>
<dbReference type="AlphaFoldDB" id="A0AA40BDJ5"/>
<name>A0AA40BDJ5_9PEZI</name>
<feature type="domain" description="Nephrocystin 3-like N-terminal" evidence="3">
    <location>
        <begin position="251"/>
        <end position="419"/>
    </location>
</feature>
<dbReference type="InterPro" id="IPR056884">
    <property type="entry name" value="NPHP3-like_N"/>
</dbReference>
<dbReference type="PANTHER" id="PTHR10039">
    <property type="entry name" value="AMELOGENIN"/>
    <property type="match status" value="1"/>
</dbReference>
<dbReference type="SUPFAM" id="SSF52540">
    <property type="entry name" value="P-loop containing nucleoside triphosphate hydrolases"/>
    <property type="match status" value="1"/>
</dbReference>
<evidence type="ECO:0000259" key="4">
    <source>
        <dbReference type="Pfam" id="PF25053"/>
    </source>
</evidence>
<dbReference type="Gene3D" id="3.40.50.300">
    <property type="entry name" value="P-loop containing nucleotide triphosphate hydrolases"/>
    <property type="match status" value="1"/>
</dbReference>
<dbReference type="EMBL" id="JAUKUA010000001">
    <property type="protein sequence ID" value="KAK0732271.1"/>
    <property type="molecule type" value="Genomic_DNA"/>
</dbReference>
<evidence type="ECO:0000313" key="5">
    <source>
        <dbReference type="EMBL" id="KAK0732271.1"/>
    </source>
</evidence>
<evidence type="ECO:0000256" key="1">
    <source>
        <dbReference type="ARBA" id="ARBA00022737"/>
    </source>
</evidence>
<feature type="coiled-coil region" evidence="2">
    <location>
        <begin position="72"/>
        <end position="131"/>
    </location>
</feature>
<dbReference type="Pfam" id="PF24883">
    <property type="entry name" value="NPHP3_N"/>
    <property type="match status" value="1"/>
</dbReference>
<proteinExistence type="predicted"/>